<comment type="caution">
    <text evidence="13">The sequence shown here is derived from an EMBL/GenBank/DDBJ whole genome shotgun (WGS) entry which is preliminary data.</text>
</comment>
<evidence type="ECO:0000256" key="1">
    <source>
        <dbReference type="ARBA" id="ARBA00001970"/>
    </source>
</evidence>
<comment type="subcellular location">
    <subcellularLocation>
        <location evidence="2">Membrane</location>
        <topology evidence="2">Multi-pass membrane protein</topology>
    </subcellularLocation>
</comment>
<dbReference type="GO" id="GO:0046872">
    <property type="term" value="F:metal ion binding"/>
    <property type="evidence" value="ECO:0007669"/>
    <property type="project" value="UniProtKB-KW"/>
</dbReference>
<dbReference type="AlphaFoldDB" id="A0A1C7MGB2"/>
<dbReference type="OMA" id="PGHEHFA"/>
<keyword evidence="3" id="KW-0813">Transport</keyword>
<dbReference type="EMBL" id="LUGG01000004">
    <property type="protein sequence ID" value="OBZ75657.1"/>
    <property type="molecule type" value="Genomic_DNA"/>
</dbReference>
<dbReference type="PANTHER" id="PTHR15422:SF45">
    <property type="entry name" value="CYTOCHROME B561 DOMAIN-CONTAINING PROTEIN"/>
    <property type="match status" value="1"/>
</dbReference>
<evidence type="ECO:0000256" key="2">
    <source>
        <dbReference type="ARBA" id="ARBA00004141"/>
    </source>
</evidence>
<evidence type="ECO:0000256" key="10">
    <source>
        <dbReference type="ARBA" id="ARBA00023136"/>
    </source>
</evidence>
<dbReference type="InterPro" id="IPR045150">
    <property type="entry name" value="CYB561D1/2"/>
</dbReference>
<feature type="transmembrane region" description="Helical" evidence="11">
    <location>
        <begin position="228"/>
        <end position="248"/>
    </location>
</feature>
<evidence type="ECO:0000256" key="11">
    <source>
        <dbReference type="SAM" id="Phobius"/>
    </source>
</evidence>
<evidence type="ECO:0000256" key="6">
    <source>
        <dbReference type="ARBA" id="ARBA00022723"/>
    </source>
</evidence>
<evidence type="ECO:0000259" key="12">
    <source>
        <dbReference type="Pfam" id="PF03188"/>
    </source>
</evidence>
<dbReference type="InterPro" id="IPR006593">
    <property type="entry name" value="Cyt_b561/ferric_Rdtase_TM"/>
</dbReference>
<comment type="cofactor">
    <cofactor evidence="1">
        <name>heme b</name>
        <dbReference type="ChEBI" id="CHEBI:60344"/>
    </cofactor>
</comment>
<evidence type="ECO:0000313" key="14">
    <source>
        <dbReference type="Proteomes" id="UP000092993"/>
    </source>
</evidence>
<protein>
    <recommendedName>
        <fullName evidence="12">Cytochrome b561 domain-containing protein</fullName>
    </recommendedName>
</protein>
<feature type="transmembrane region" description="Helical" evidence="11">
    <location>
        <begin position="52"/>
        <end position="72"/>
    </location>
</feature>
<evidence type="ECO:0000256" key="9">
    <source>
        <dbReference type="ARBA" id="ARBA00023004"/>
    </source>
</evidence>
<keyword evidence="10 11" id="KW-0472">Membrane</keyword>
<dbReference type="OrthoDB" id="432881at2759"/>
<feature type="transmembrane region" description="Helical" evidence="11">
    <location>
        <begin position="199"/>
        <end position="216"/>
    </location>
</feature>
<proteinExistence type="predicted"/>
<dbReference type="Proteomes" id="UP000092993">
    <property type="component" value="Unassembled WGS sequence"/>
</dbReference>
<keyword evidence="14" id="KW-1185">Reference proteome</keyword>
<dbReference type="PANTHER" id="PTHR15422">
    <property type="entry name" value="OS05G0565100 PROTEIN"/>
    <property type="match status" value="1"/>
</dbReference>
<evidence type="ECO:0000256" key="7">
    <source>
        <dbReference type="ARBA" id="ARBA00022982"/>
    </source>
</evidence>
<keyword evidence="5 11" id="KW-0812">Transmembrane</keyword>
<feature type="transmembrane region" description="Helical" evidence="11">
    <location>
        <begin position="122"/>
        <end position="141"/>
    </location>
</feature>
<feature type="domain" description="Cytochrome b561" evidence="12">
    <location>
        <begin position="85"/>
        <end position="215"/>
    </location>
</feature>
<organism evidence="13 14">
    <name type="scientific">Grifola frondosa</name>
    <name type="common">Maitake</name>
    <name type="synonym">Polyporus frondosus</name>
    <dbReference type="NCBI Taxonomy" id="5627"/>
    <lineage>
        <taxon>Eukaryota</taxon>
        <taxon>Fungi</taxon>
        <taxon>Dikarya</taxon>
        <taxon>Basidiomycota</taxon>
        <taxon>Agaricomycotina</taxon>
        <taxon>Agaricomycetes</taxon>
        <taxon>Polyporales</taxon>
        <taxon>Grifolaceae</taxon>
        <taxon>Grifola</taxon>
    </lineage>
</organism>
<evidence type="ECO:0000313" key="13">
    <source>
        <dbReference type="EMBL" id="OBZ75657.1"/>
    </source>
</evidence>
<name>A0A1C7MGB2_GRIFR</name>
<evidence type="ECO:0000256" key="5">
    <source>
        <dbReference type="ARBA" id="ARBA00022692"/>
    </source>
</evidence>
<evidence type="ECO:0000256" key="3">
    <source>
        <dbReference type="ARBA" id="ARBA00022448"/>
    </source>
</evidence>
<keyword evidence="8 11" id="KW-1133">Transmembrane helix</keyword>
<evidence type="ECO:0000256" key="4">
    <source>
        <dbReference type="ARBA" id="ARBA00022617"/>
    </source>
</evidence>
<feature type="transmembrane region" description="Helical" evidence="11">
    <location>
        <begin position="84"/>
        <end position="102"/>
    </location>
</feature>
<accession>A0A1C7MGB2</accession>
<dbReference type="GO" id="GO:0140575">
    <property type="term" value="F:transmembrane monodehydroascorbate reductase activity"/>
    <property type="evidence" value="ECO:0007669"/>
    <property type="project" value="InterPro"/>
</dbReference>
<dbReference type="Gene3D" id="1.20.120.1770">
    <property type="match status" value="1"/>
</dbReference>
<keyword evidence="4" id="KW-0349">Heme</keyword>
<feature type="transmembrane region" description="Helical" evidence="11">
    <location>
        <begin position="153"/>
        <end position="179"/>
    </location>
</feature>
<dbReference type="GO" id="GO:0016020">
    <property type="term" value="C:membrane"/>
    <property type="evidence" value="ECO:0007669"/>
    <property type="project" value="UniProtKB-SubCell"/>
</dbReference>
<gene>
    <name evidence="13" type="ORF">A0H81_04475</name>
</gene>
<keyword evidence="9" id="KW-0408">Iron</keyword>
<keyword evidence="7" id="KW-0249">Electron transport</keyword>
<dbReference type="Pfam" id="PF03188">
    <property type="entry name" value="Cytochrom_B561"/>
    <property type="match status" value="1"/>
</dbReference>
<sequence>MPSLLSTTSEDPAHPDIEYEPLAVNPTDQIASPDMGHEESLVKAEGRGGDTFASLAAVVSLGIFVVSTWTIILSRGLSSLGWFFWHPLLQSSSIALFTYGIMTLQPTSHPKTKAAGLVRHQLAMFFLGVPAITLGTLAMVFNKYLHGAEHFTTWHGTFGILSVTWMVMQVALGGGSVWFDGRLLGGNPKAKMIWKYHRLSGYLLFPTFLFTAHLGGGWSTWMSENSPYVVRLLAYTVSPIVLFTAILVRVRTSKMRFL</sequence>
<dbReference type="CDD" id="cd08761">
    <property type="entry name" value="Cyt_b561_CYB561D2_like"/>
    <property type="match status" value="1"/>
</dbReference>
<evidence type="ECO:0000256" key="8">
    <source>
        <dbReference type="ARBA" id="ARBA00022989"/>
    </source>
</evidence>
<keyword evidence="6" id="KW-0479">Metal-binding</keyword>
<reference evidence="13 14" key="1">
    <citation type="submission" date="2016-03" db="EMBL/GenBank/DDBJ databases">
        <title>Whole genome sequencing of Grifola frondosa 9006-11.</title>
        <authorList>
            <person name="Min B."/>
            <person name="Park H."/>
            <person name="Kim J.-G."/>
            <person name="Cho H."/>
            <person name="Oh Y.-L."/>
            <person name="Kong W.-S."/>
            <person name="Choi I.-G."/>
        </authorList>
    </citation>
    <scope>NUCLEOTIDE SEQUENCE [LARGE SCALE GENOMIC DNA]</scope>
    <source>
        <strain evidence="13 14">9006-11</strain>
    </source>
</reference>